<dbReference type="InterPro" id="IPR036956">
    <property type="entry name" value="Impact_N_sf"/>
</dbReference>
<protein>
    <recommendedName>
        <fullName evidence="3">Impact N-terminal domain-containing protein</fullName>
    </recommendedName>
</protein>
<dbReference type="Pfam" id="PF01205">
    <property type="entry name" value="Impact_N"/>
    <property type="match status" value="1"/>
</dbReference>
<dbReference type="Proteomes" id="UP000799779">
    <property type="component" value="Unassembled WGS sequence"/>
</dbReference>
<dbReference type="InterPro" id="IPR001498">
    <property type="entry name" value="Impact_N"/>
</dbReference>
<evidence type="ECO:0000313" key="4">
    <source>
        <dbReference type="EMBL" id="KAF1993067.1"/>
    </source>
</evidence>
<dbReference type="EMBL" id="ML977736">
    <property type="protein sequence ID" value="KAF1993067.1"/>
    <property type="molecule type" value="Genomic_DNA"/>
</dbReference>
<dbReference type="GO" id="GO:0006446">
    <property type="term" value="P:regulation of translational initiation"/>
    <property type="evidence" value="ECO:0007669"/>
    <property type="project" value="TreeGrafter"/>
</dbReference>
<gene>
    <name evidence="4" type="ORF">P154DRAFT_504050</name>
</gene>
<comment type="similarity">
    <text evidence="1">Belongs to the IMPACT family.</text>
</comment>
<feature type="region of interest" description="Disordered" evidence="2">
    <location>
        <begin position="134"/>
        <end position="156"/>
    </location>
</feature>
<dbReference type="Gene3D" id="3.30.230.30">
    <property type="entry name" value="Impact, N-terminal domain"/>
    <property type="match status" value="1"/>
</dbReference>
<dbReference type="SUPFAM" id="SSF54211">
    <property type="entry name" value="Ribosomal protein S5 domain 2-like"/>
    <property type="match status" value="1"/>
</dbReference>
<dbReference type="PANTHER" id="PTHR16301:SF25">
    <property type="entry name" value="PROTEIN IMPACT"/>
    <property type="match status" value="1"/>
</dbReference>
<feature type="domain" description="Impact N-terminal" evidence="3">
    <location>
        <begin position="47"/>
        <end position="132"/>
    </location>
</feature>
<dbReference type="InterPro" id="IPR020568">
    <property type="entry name" value="Ribosomal_Su5_D2-typ_SF"/>
</dbReference>
<dbReference type="PANTHER" id="PTHR16301">
    <property type="entry name" value="IMPACT-RELATED"/>
    <property type="match status" value="1"/>
</dbReference>
<dbReference type="GO" id="GO:0005737">
    <property type="term" value="C:cytoplasm"/>
    <property type="evidence" value="ECO:0007669"/>
    <property type="project" value="TreeGrafter"/>
</dbReference>
<evidence type="ECO:0000313" key="5">
    <source>
        <dbReference type="Proteomes" id="UP000799779"/>
    </source>
</evidence>
<reference evidence="4" key="1">
    <citation type="journal article" date="2020" name="Stud. Mycol.">
        <title>101 Dothideomycetes genomes: a test case for predicting lifestyles and emergence of pathogens.</title>
        <authorList>
            <person name="Haridas S."/>
            <person name="Albert R."/>
            <person name="Binder M."/>
            <person name="Bloem J."/>
            <person name="Labutti K."/>
            <person name="Salamov A."/>
            <person name="Andreopoulos B."/>
            <person name="Baker S."/>
            <person name="Barry K."/>
            <person name="Bills G."/>
            <person name="Bluhm B."/>
            <person name="Cannon C."/>
            <person name="Castanera R."/>
            <person name="Culley D."/>
            <person name="Daum C."/>
            <person name="Ezra D."/>
            <person name="Gonzalez J."/>
            <person name="Henrissat B."/>
            <person name="Kuo A."/>
            <person name="Liang C."/>
            <person name="Lipzen A."/>
            <person name="Lutzoni F."/>
            <person name="Magnuson J."/>
            <person name="Mondo S."/>
            <person name="Nolan M."/>
            <person name="Ohm R."/>
            <person name="Pangilinan J."/>
            <person name="Park H.-J."/>
            <person name="Ramirez L."/>
            <person name="Alfaro M."/>
            <person name="Sun H."/>
            <person name="Tritt A."/>
            <person name="Yoshinaga Y."/>
            <person name="Zwiers L.-H."/>
            <person name="Turgeon B."/>
            <person name="Goodwin S."/>
            <person name="Spatafora J."/>
            <person name="Crous P."/>
            <person name="Grigoriev I."/>
        </authorList>
    </citation>
    <scope>NUCLEOTIDE SEQUENCE</scope>
    <source>
        <strain evidence="4">CBS 123094</strain>
    </source>
</reference>
<keyword evidence="5" id="KW-1185">Reference proteome</keyword>
<evidence type="ECO:0000259" key="3">
    <source>
        <dbReference type="Pfam" id="PF01205"/>
    </source>
</evidence>
<dbReference type="AlphaFoldDB" id="A0A6A5VW18"/>
<dbReference type="GO" id="GO:0140469">
    <property type="term" value="P:GCN2-mediated signaling"/>
    <property type="evidence" value="ECO:0007669"/>
    <property type="project" value="TreeGrafter"/>
</dbReference>
<proteinExistence type="inferred from homology"/>
<name>A0A6A5VW18_9PLEO</name>
<organism evidence="4 5">
    <name type="scientific">Amniculicola lignicola CBS 123094</name>
    <dbReference type="NCBI Taxonomy" id="1392246"/>
    <lineage>
        <taxon>Eukaryota</taxon>
        <taxon>Fungi</taxon>
        <taxon>Dikarya</taxon>
        <taxon>Ascomycota</taxon>
        <taxon>Pezizomycotina</taxon>
        <taxon>Dothideomycetes</taxon>
        <taxon>Pleosporomycetidae</taxon>
        <taxon>Pleosporales</taxon>
        <taxon>Amniculicolaceae</taxon>
        <taxon>Amniculicola</taxon>
    </lineage>
</organism>
<accession>A0A6A5VW18</accession>
<evidence type="ECO:0000256" key="1">
    <source>
        <dbReference type="ARBA" id="ARBA00007665"/>
    </source>
</evidence>
<evidence type="ECO:0000256" key="2">
    <source>
        <dbReference type="SAM" id="MobiDB-lite"/>
    </source>
</evidence>
<sequence>MSKRRQRSPSPPSDLKVFHASAPIEDRGSIFWGAFSPTLPVSTLKKLPEHREAEYHMTAWRSPSNQRSLVPGRIIYISGGGDGGERGGGARLKKVLEDMQVEGSVVVARKYGGSNLGPVRFTHIESCAKDAIKRPTTPTREMGPPTGLLSPRSEETTRKALAEMLRERDDRIAMFRKMLTDKEAQLKDEAPVPPSPQKNLDYDSMSVAKLRKVEEGKDRTMKFILDRLNKVDDELEAIRKLEENMVDIGQAGKVETAEGAGR</sequence>
<dbReference type="InterPro" id="IPR023582">
    <property type="entry name" value="Impact"/>
</dbReference>
<dbReference type="OrthoDB" id="69641at2759"/>